<gene>
    <name evidence="1" type="ORF">SAE02_67230</name>
</gene>
<dbReference type="Gene3D" id="3.40.190.170">
    <property type="entry name" value="Bacterial extracellular solute-binding protein, family 7"/>
    <property type="match status" value="1"/>
</dbReference>
<evidence type="ECO:0000313" key="2">
    <source>
        <dbReference type="Proteomes" id="UP000321523"/>
    </source>
</evidence>
<protein>
    <recommendedName>
        <fullName evidence="3">ABC transporter substrate-binding protein</fullName>
    </recommendedName>
</protein>
<dbReference type="Proteomes" id="UP000321523">
    <property type="component" value="Unassembled WGS sequence"/>
</dbReference>
<dbReference type="AlphaFoldDB" id="A0A512E1G9"/>
<keyword evidence="2" id="KW-1185">Reference proteome</keyword>
<accession>A0A512E1G9</accession>
<reference evidence="1 2" key="1">
    <citation type="submission" date="2019-07" db="EMBL/GenBank/DDBJ databases">
        <title>Whole genome shotgun sequence of Skermanella aerolata NBRC 106429.</title>
        <authorList>
            <person name="Hosoyama A."/>
            <person name="Uohara A."/>
            <person name="Ohji S."/>
            <person name="Ichikawa N."/>
        </authorList>
    </citation>
    <scope>NUCLEOTIDE SEQUENCE [LARGE SCALE GENOMIC DNA]</scope>
    <source>
        <strain evidence="1 2">NBRC 106429</strain>
    </source>
</reference>
<dbReference type="OrthoDB" id="9964981at2"/>
<proteinExistence type="predicted"/>
<sequence>MSQDIRSPGIGRRAFLRFGGGLACFGPVVSYASQLEPQRRLRVGTAWPLHGNLLGLSSRRLAQRIRWRTGGALSVELTDTSAMALPSLDDIHTAPLDGWHASAHMWPDAPPVWSLFGMQMFGMTARELRVWRNTSPGMNLRDELARKAGLASWFTGDIGAGGVLVCDGVWSSSGKMACAPGSAPMWENVGFDVATTEPDLGFHALTSGRAVAAEVPPLLAGPVRRLANAGLGYARFGGFTPGLATELLIKAEAMADLPAAQAAAVAEACAEEAGVFTLEAAQEEALWTDALAQAGLLVDVPAEAVREAEKAAGDALSDMAGDGPSGIVVDAYRKMRRDHGVTAASHIGSKFVFS</sequence>
<comment type="caution">
    <text evidence="1">The sequence shown here is derived from an EMBL/GenBank/DDBJ whole genome shotgun (WGS) entry which is preliminary data.</text>
</comment>
<organism evidence="1 2">
    <name type="scientific">Skermanella aerolata</name>
    <dbReference type="NCBI Taxonomy" id="393310"/>
    <lineage>
        <taxon>Bacteria</taxon>
        <taxon>Pseudomonadati</taxon>
        <taxon>Pseudomonadota</taxon>
        <taxon>Alphaproteobacteria</taxon>
        <taxon>Rhodospirillales</taxon>
        <taxon>Azospirillaceae</taxon>
        <taxon>Skermanella</taxon>
    </lineage>
</organism>
<evidence type="ECO:0000313" key="1">
    <source>
        <dbReference type="EMBL" id="GEO42575.1"/>
    </source>
</evidence>
<dbReference type="RefSeq" id="WP_044435590.1">
    <property type="nucleotide sequence ID" value="NZ_BJYZ01000044.1"/>
</dbReference>
<dbReference type="EMBL" id="BJYZ01000044">
    <property type="protein sequence ID" value="GEO42575.1"/>
    <property type="molecule type" value="Genomic_DNA"/>
</dbReference>
<dbReference type="InterPro" id="IPR038404">
    <property type="entry name" value="TRAP_DctP_sf"/>
</dbReference>
<name>A0A512E1G9_9PROT</name>
<evidence type="ECO:0008006" key="3">
    <source>
        <dbReference type="Google" id="ProtNLM"/>
    </source>
</evidence>
<dbReference type="Gene3D" id="3.40.190.10">
    <property type="entry name" value="Periplasmic binding protein-like II"/>
    <property type="match status" value="1"/>
</dbReference>